<protein>
    <submittedName>
        <fullName evidence="1">Uncharacterized protein</fullName>
    </submittedName>
</protein>
<dbReference type="Proteomes" id="UP000030742">
    <property type="component" value="Unassembled WGS sequence"/>
</dbReference>
<proteinExistence type="predicted"/>
<reference evidence="1 2" key="1">
    <citation type="journal article" date="2013" name="Genome Biol.">
        <title>Draft genome of the mountain pine beetle, Dendroctonus ponderosae Hopkins, a major forest pest.</title>
        <authorList>
            <person name="Keeling C.I."/>
            <person name="Yuen M.M."/>
            <person name="Liao N.Y."/>
            <person name="Docking T.R."/>
            <person name="Chan S.K."/>
            <person name="Taylor G.A."/>
            <person name="Palmquist D.L."/>
            <person name="Jackman S.D."/>
            <person name="Nguyen A."/>
            <person name="Li M."/>
            <person name="Henderson H."/>
            <person name="Janes J.K."/>
            <person name="Zhao Y."/>
            <person name="Pandoh P."/>
            <person name="Moore R."/>
            <person name="Sperling F.A."/>
            <person name="Huber D.P."/>
            <person name="Birol I."/>
            <person name="Jones S.J."/>
            <person name="Bohlmann J."/>
        </authorList>
    </citation>
    <scope>NUCLEOTIDE SEQUENCE</scope>
</reference>
<organism evidence="1 2">
    <name type="scientific">Dendroctonus ponderosae</name>
    <name type="common">Mountain pine beetle</name>
    <dbReference type="NCBI Taxonomy" id="77166"/>
    <lineage>
        <taxon>Eukaryota</taxon>
        <taxon>Metazoa</taxon>
        <taxon>Ecdysozoa</taxon>
        <taxon>Arthropoda</taxon>
        <taxon>Hexapoda</taxon>
        <taxon>Insecta</taxon>
        <taxon>Pterygota</taxon>
        <taxon>Neoptera</taxon>
        <taxon>Endopterygota</taxon>
        <taxon>Coleoptera</taxon>
        <taxon>Polyphaga</taxon>
        <taxon>Cucujiformia</taxon>
        <taxon>Curculionidae</taxon>
        <taxon>Scolytinae</taxon>
        <taxon>Dendroctonus</taxon>
    </lineage>
</organism>
<sequence>CRTFQIKRRPDSWFLT</sequence>
<dbReference type="AlphaFoldDB" id="U4UC12"/>
<feature type="non-terminal residue" evidence="1">
    <location>
        <position position="16"/>
    </location>
</feature>
<evidence type="ECO:0000313" key="2">
    <source>
        <dbReference type="Proteomes" id="UP000030742"/>
    </source>
</evidence>
<feature type="non-terminal residue" evidence="1">
    <location>
        <position position="1"/>
    </location>
</feature>
<dbReference type="EMBL" id="KB632251">
    <property type="protein sequence ID" value="ERL90602.1"/>
    <property type="molecule type" value="Genomic_DNA"/>
</dbReference>
<evidence type="ECO:0000313" key="1">
    <source>
        <dbReference type="EMBL" id="ERL90602.1"/>
    </source>
</evidence>
<name>U4UC12_DENPD</name>
<gene>
    <name evidence="1" type="ORF">D910_07949</name>
</gene>
<accession>U4UC12</accession>